<reference evidence="3" key="1">
    <citation type="submission" date="2022-11" db="UniProtKB">
        <authorList>
            <consortium name="WormBaseParasite"/>
        </authorList>
    </citation>
    <scope>IDENTIFICATION</scope>
</reference>
<dbReference type="WBParaSite" id="PSU_v2.g20147.t1">
    <property type="protein sequence ID" value="PSU_v2.g20147.t1"/>
    <property type="gene ID" value="PSU_v2.g20147"/>
</dbReference>
<sequence>MVFPPVVSLVWSNDLLFHPTNSQIVINDKDFADISAERMKVINKAIGRATEIYLGISEEPSIQHVDLINPLELFSFCAPFWQKPSFARKTQQRYEETWLEATTERTWINFNTQPLQRPSTLLEGTPKLRQAIYDTPKIQQQKPRKPPLTSSFQMTPRSGRPTMRPPSPPRQQRQPPPSSSSEEDELFVQFEPTKYKGLKWNKRT</sequence>
<evidence type="ECO:0000313" key="3">
    <source>
        <dbReference type="WBParaSite" id="PSU_v2.g20147.t1"/>
    </source>
</evidence>
<evidence type="ECO:0000256" key="1">
    <source>
        <dbReference type="SAM" id="MobiDB-lite"/>
    </source>
</evidence>
<dbReference type="Proteomes" id="UP000887577">
    <property type="component" value="Unplaced"/>
</dbReference>
<proteinExistence type="predicted"/>
<protein>
    <submittedName>
        <fullName evidence="3">Uncharacterized protein</fullName>
    </submittedName>
</protein>
<keyword evidence="2" id="KW-1185">Reference proteome</keyword>
<feature type="compositionally biased region" description="Pro residues" evidence="1">
    <location>
        <begin position="163"/>
        <end position="178"/>
    </location>
</feature>
<name>A0A914YKT5_9BILA</name>
<organism evidence="2 3">
    <name type="scientific">Panagrolaimus superbus</name>
    <dbReference type="NCBI Taxonomy" id="310955"/>
    <lineage>
        <taxon>Eukaryota</taxon>
        <taxon>Metazoa</taxon>
        <taxon>Ecdysozoa</taxon>
        <taxon>Nematoda</taxon>
        <taxon>Chromadorea</taxon>
        <taxon>Rhabditida</taxon>
        <taxon>Tylenchina</taxon>
        <taxon>Panagrolaimomorpha</taxon>
        <taxon>Panagrolaimoidea</taxon>
        <taxon>Panagrolaimidae</taxon>
        <taxon>Panagrolaimus</taxon>
    </lineage>
</organism>
<evidence type="ECO:0000313" key="2">
    <source>
        <dbReference type="Proteomes" id="UP000887577"/>
    </source>
</evidence>
<feature type="region of interest" description="Disordered" evidence="1">
    <location>
        <begin position="134"/>
        <end position="190"/>
    </location>
</feature>
<dbReference type="AlphaFoldDB" id="A0A914YKT5"/>
<accession>A0A914YKT5</accession>